<dbReference type="InterPro" id="IPR011009">
    <property type="entry name" value="Kinase-like_dom_sf"/>
</dbReference>
<dbReference type="InterPro" id="IPR001245">
    <property type="entry name" value="Ser-Thr/Tyr_kinase_cat_dom"/>
</dbReference>
<organism evidence="9 10">
    <name type="scientific">Phtheirospermum japonicum</name>
    <dbReference type="NCBI Taxonomy" id="374723"/>
    <lineage>
        <taxon>Eukaryota</taxon>
        <taxon>Viridiplantae</taxon>
        <taxon>Streptophyta</taxon>
        <taxon>Embryophyta</taxon>
        <taxon>Tracheophyta</taxon>
        <taxon>Spermatophyta</taxon>
        <taxon>Magnoliopsida</taxon>
        <taxon>eudicotyledons</taxon>
        <taxon>Gunneridae</taxon>
        <taxon>Pentapetalae</taxon>
        <taxon>asterids</taxon>
        <taxon>lamiids</taxon>
        <taxon>Lamiales</taxon>
        <taxon>Orobanchaceae</taxon>
        <taxon>Orobanchaceae incertae sedis</taxon>
        <taxon>Phtheirospermum</taxon>
    </lineage>
</organism>
<dbReference type="GO" id="GO:0004672">
    <property type="term" value="F:protein kinase activity"/>
    <property type="evidence" value="ECO:0007669"/>
    <property type="project" value="InterPro"/>
</dbReference>
<feature type="domain" description="Protein kinase" evidence="8">
    <location>
        <begin position="80"/>
        <end position="352"/>
    </location>
</feature>
<dbReference type="Pfam" id="PF07714">
    <property type="entry name" value="PK_Tyr_Ser-Thr"/>
    <property type="match status" value="1"/>
</dbReference>
<name>A0A830C2B0_9LAMI</name>
<dbReference type="InterPro" id="IPR052101">
    <property type="entry name" value="Plant_StressResp_Kinase"/>
</dbReference>
<feature type="compositionally biased region" description="Basic and acidic residues" evidence="7">
    <location>
        <begin position="27"/>
        <end position="36"/>
    </location>
</feature>
<evidence type="ECO:0000256" key="3">
    <source>
        <dbReference type="ARBA" id="ARBA00022741"/>
    </source>
</evidence>
<reference evidence="9" key="1">
    <citation type="submission" date="2020-07" db="EMBL/GenBank/DDBJ databases">
        <title>Ethylene signaling mediates host invasion by parasitic plants.</title>
        <authorList>
            <person name="Yoshida S."/>
        </authorList>
    </citation>
    <scope>NUCLEOTIDE SEQUENCE</scope>
    <source>
        <strain evidence="9">Okayama</strain>
    </source>
</reference>
<evidence type="ECO:0000256" key="1">
    <source>
        <dbReference type="ARBA" id="ARBA00022553"/>
    </source>
</evidence>
<dbReference type="GO" id="GO:0005524">
    <property type="term" value="F:ATP binding"/>
    <property type="evidence" value="ECO:0007669"/>
    <property type="project" value="UniProtKB-UniRule"/>
</dbReference>
<dbReference type="FunFam" id="1.10.510.10:FF:000095">
    <property type="entry name" value="protein STRUBBELIG-RECEPTOR FAMILY 8"/>
    <property type="match status" value="1"/>
</dbReference>
<dbReference type="PROSITE" id="PS50011">
    <property type="entry name" value="PROTEIN_KINASE_DOM"/>
    <property type="match status" value="1"/>
</dbReference>
<keyword evidence="5 6" id="KW-0067">ATP-binding</keyword>
<gene>
    <name evidence="9" type="ORF">PHJA_000986800</name>
</gene>
<proteinExistence type="predicted"/>
<dbReference type="AlphaFoldDB" id="A0A830C2B0"/>
<evidence type="ECO:0000313" key="10">
    <source>
        <dbReference type="Proteomes" id="UP000653305"/>
    </source>
</evidence>
<dbReference type="InterPro" id="IPR017441">
    <property type="entry name" value="Protein_kinase_ATP_BS"/>
</dbReference>
<dbReference type="SMART" id="SM00220">
    <property type="entry name" value="S_TKc"/>
    <property type="match status" value="1"/>
</dbReference>
<evidence type="ECO:0000256" key="7">
    <source>
        <dbReference type="SAM" id="MobiDB-lite"/>
    </source>
</evidence>
<dbReference type="PROSITE" id="PS00107">
    <property type="entry name" value="PROTEIN_KINASE_ATP"/>
    <property type="match status" value="1"/>
</dbReference>
<dbReference type="Gene3D" id="3.30.200.20">
    <property type="entry name" value="Phosphorylase Kinase, domain 1"/>
    <property type="match status" value="1"/>
</dbReference>
<evidence type="ECO:0000313" key="9">
    <source>
        <dbReference type="EMBL" id="GFP88431.1"/>
    </source>
</evidence>
<keyword evidence="1" id="KW-0597">Phosphoprotein</keyword>
<feature type="binding site" evidence="6">
    <location>
        <position position="109"/>
    </location>
    <ligand>
        <name>ATP</name>
        <dbReference type="ChEBI" id="CHEBI:30616"/>
    </ligand>
</feature>
<accession>A0A830C2B0</accession>
<keyword evidence="4" id="KW-0418">Kinase</keyword>
<dbReference type="SUPFAM" id="SSF56112">
    <property type="entry name" value="Protein kinase-like (PK-like)"/>
    <property type="match status" value="1"/>
</dbReference>
<evidence type="ECO:0000259" key="8">
    <source>
        <dbReference type="PROSITE" id="PS50011"/>
    </source>
</evidence>
<keyword evidence="3 6" id="KW-0547">Nucleotide-binding</keyword>
<dbReference type="EMBL" id="BMAC01000168">
    <property type="protein sequence ID" value="GFP88431.1"/>
    <property type="molecule type" value="Genomic_DNA"/>
</dbReference>
<evidence type="ECO:0000256" key="4">
    <source>
        <dbReference type="ARBA" id="ARBA00022777"/>
    </source>
</evidence>
<dbReference type="Proteomes" id="UP000653305">
    <property type="component" value="Unassembled WGS sequence"/>
</dbReference>
<dbReference type="PANTHER" id="PTHR47983">
    <property type="entry name" value="PTO-INTERACTING PROTEIN 1-LIKE"/>
    <property type="match status" value="1"/>
</dbReference>
<keyword evidence="2" id="KW-0808">Transferase</keyword>
<dbReference type="PANTHER" id="PTHR47983:SF3">
    <property type="entry name" value="OS05G0135800 PROTEIN"/>
    <property type="match status" value="1"/>
</dbReference>
<sequence>MASTDVQKLTPPPGAQTNTTVDPEPPSGRKDGRESPAQKASRLWLSNMEAVQGDDKTVDEHPRAAHAIPLDELLDITDSFGLNCLIGEGKYGMVYYGVLRNGQAAAVKKAKSTNMSDFLKQVPMVYRLKHENMVELLGYCVDGGLQVLVYEYALHGSLHEILHGKKGIQRFRPALVLSWAQRVKIAVNAAKGLEYIHEQAQIHYDIKSTNVLLFDDYSVAKIADFGLSSQTTEMAGRLPVRTSGYEAPECVMTGKQSWRSDVYRFGVVLLELLTGRKPIDHTLPVGQHSLVIWAMPMLTGDKVNQCVDPRLNGNYPLEAVVKMSALAALCLQNKADHRPNMSTVVTTLQACF</sequence>
<feature type="region of interest" description="Disordered" evidence="7">
    <location>
        <begin position="1"/>
        <end position="41"/>
    </location>
</feature>
<protein>
    <submittedName>
        <fullName evidence="9">Pto-interacting protein 1</fullName>
    </submittedName>
</protein>
<dbReference type="Gene3D" id="1.10.510.10">
    <property type="entry name" value="Transferase(Phosphotransferase) domain 1"/>
    <property type="match status" value="1"/>
</dbReference>
<evidence type="ECO:0000256" key="6">
    <source>
        <dbReference type="PROSITE-ProRule" id="PRU10141"/>
    </source>
</evidence>
<evidence type="ECO:0000256" key="2">
    <source>
        <dbReference type="ARBA" id="ARBA00022679"/>
    </source>
</evidence>
<comment type="caution">
    <text evidence="9">The sequence shown here is derived from an EMBL/GenBank/DDBJ whole genome shotgun (WGS) entry which is preliminary data.</text>
</comment>
<evidence type="ECO:0000256" key="5">
    <source>
        <dbReference type="ARBA" id="ARBA00022840"/>
    </source>
</evidence>
<dbReference type="InterPro" id="IPR000719">
    <property type="entry name" value="Prot_kinase_dom"/>
</dbReference>
<dbReference type="OrthoDB" id="4062651at2759"/>
<keyword evidence="10" id="KW-1185">Reference proteome</keyword>